<dbReference type="InterPro" id="IPR003382">
    <property type="entry name" value="Flavoprotein"/>
</dbReference>
<dbReference type="PANTHER" id="PTHR14359">
    <property type="entry name" value="HOMO-OLIGOMERIC FLAVIN CONTAINING CYS DECARBOXYLASE FAMILY"/>
    <property type="match status" value="1"/>
</dbReference>
<comment type="pathway">
    <text evidence="7">Cofactor biosynthesis; coenzyme A biosynthesis; CoA from (R)-pantothenate: step 3/5.</text>
</comment>
<keyword evidence="5" id="KW-0173">Coenzyme A biosynthesis</keyword>
<evidence type="ECO:0000256" key="1">
    <source>
        <dbReference type="ARBA" id="ARBA00001917"/>
    </source>
</evidence>
<comment type="similarity">
    <text evidence="6">Belongs to the HFCD (homooligomeric flavin containing Cys decarboxylase) superfamily.</text>
</comment>
<dbReference type="Gramene" id="arahy.Tifrunner.gnm2.ann2.Ah15g426800.1">
    <property type="protein sequence ID" value="arahy.Tifrunner.gnm2.ann2.Ah15g426800.1-CDS"/>
    <property type="gene ID" value="arahy.Tifrunner.gnm2.ann2.Ah15g426800"/>
</dbReference>
<evidence type="ECO:0000256" key="2">
    <source>
        <dbReference type="ARBA" id="ARBA00022604"/>
    </source>
</evidence>
<sequence length="201" mass="22233">MASLLPEESVGQNFTWPKPCPPPRKPRVLLAACGCLSAAKFGQICQCFLTWADINTVVTENARVFLDKSSFPHNVQMFSDVDQGRVWSESGPLLGSPLPSALSKWADVMVVAPISANTIAKILGRMCDNLLTTIIRVWDYEKRLYVVPSMDPLMGANPLTERQLHSLRVLGPYVITLAGDNAHKQMPDPEIISEFVKINIK</sequence>
<accession>A0A444Z0R6</accession>
<dbReference type="GO" id="GO:0010181">
    <property type="term" value="F:FMN binding"/>
    <property type="evidence" value="ECO:0007669"/>
    <property type="project" value="TreeGrafter"/>
</dbReference>
<keyword evidence="4" id="KW-0456">Lyase</keyword>
<evidence type="ECO:0000313" key="10">
    <source>
        <dbReference type="EMBL" id="RYR07793.1"/>
    </source>
</evidence>
<keyword evidence="3" id="KW-0285">Flavoprotein</keyword>
<dbReference type="InterPro" id="IPR036551">
    <property type="entry name" value="Flavin_trans-like"/>
</dbReference>
<evidence type="ECO:0000313" key="11">
    <source>
        <dbReference type="Proteomes" id="UP000289738"/>
    </source>
</evidence>
<organism evidence="10 11">
    <name type="scientific">Arachis hypogaea</name>
    <name type="common">Peanut</name>
    <dbReference type="NCBI Taxonomy" id="3818"/>
    <lineage>
        <taxon>Eukaryota</taxon>
        <taxon>Viridiplantae</taxon>
        <taxon>Streptophyta</taxon>
        <taxon>Embryophyta</taxon>
        <taxon>Tracheophyta</taxon>
        <taxon>Spermatophyta</taxon>
        <taxon>Magnoliopsida</taxon>
        <taxon>eudicotyledons</taxon>
        <taxon>Gunneridae</taxon>
        <taxon>Pentapetalae</taxon>
        <taxon>rosids</taxon>
        <taxon>fabids</taxon>
        <taxon>Fabales</taxon>
        <taxon>Fabaceae</taxon>
        <taxon>Papilionoideae</taxon>
        <taxon>50 kb inversion clade</taxon>
        <taxon>dalbergioids sensu lato</taxon>
        <taxon>Dalbergieae</taxon>
        <taxon>Pterocarpus clade</taxon>
        <taxon>Arachis</taxon>
    </lineage>
</organism>
<feature type="domain" description="Flavoprotein" evidence="9">
    <location>
        <begin position="27"/>
        <end position="188"/>
    </location>
</feature>
<comment type="caution">
    <text evidence="10">The sequence shown here is derived from an EMBL/GenBank/DDBJ whole genome shotgun (WGS) entry which is preliminary data.</text>
</comment>
<dbReference type="GO" id="GO:0015937">
    <property type="term" value="P:coenzyme A biosynthetic process"/>
    <property type="evidence" value="ECO:0007669"/>
    <property type="project" value="UniProtKB-KW"/>
</dbReference>
<proteinExistence type="inferred from homology"/>
<comment type="cofactor">
    <cofactor evidence="1">
        <name>FMN</name>
        <dbReference type="ChEBI" id="CHEBI:58210"/>
    </cofactor>
</comment>
<evidence type="ECO:0000256" key="7">
    <source>
        <dbReference type="ARBA" id="ARBA00060685"/>
    </source>
</evidence>
<dbReference type="Proteomes" id="UP000289738">
    <property type="component" value="Chromosome B05"/>
</dbReference>
<reference evidence="10 11" key="1">
    <citation type="submission" date="2019-01" db="EMBL/GenBank/DDBJ databases">
        <title>Sequencing of cultivated peanut Arachis hypogaea provides insights into genome evolution and oil improvement.</title>
        <authorList>
            <person name="Chen X."/>
        </authorList>
    </citation>
    <scope>NUCLEOTIDE SEQUENCE [LARGE SCALE GENOMIC DNA]</scope>
    <source>
        <strain evidence="11">cv. Fuhuasheng</strain>
        <tissue evidence="10">Leaves</tissue>
    </source>
</reference>
<keyword evidence="2" id="KW-0341">Growth regulation</keyword>
<dbReference type="EMBL" id="SDMP01000015">
    <property type="protein sequence ID" value="RYR07793.1"/>
    <property type="molecule type" value="Genomic_DNA"/>
</dbReference>
<keyword evidence="4" id="KW-0210">Decarboxylase</keyword>
<dbReference type="SMR" id="A0A444Z0R6"/>
<evidence type="ECO:0000256" key="8">
    <source>
        <dbReference type="ARBA" id="ARBA00066422"/>
    </source>
</evidence>
<dbReference type="Gene3D" id="3.40.50.1950">
    <property type="entry name" value="Flavin prenyltransferase-like"/>
    <property type="match status" value="1"/>
</dbReference>
<dbReference type="EC" id="4.1.1.36" evidence="8"/>
<evidence type="ECO:0000259" key="9">
    <source>
        <dbReference type="Pfam" id="PF02441"/>
    </source>
</evidence>
<dbReference type="OrthoDB" id="1532798at2759"/>
<evidence type="ECO:0000256" key="3">
    <source>
        <dbReference type="ARBA" id="ARBA00022643"/>
    </source>
</evidence>
<keyword evidence="11" id="KW-1185">Reference proteome</keyword>
<protein>
    <recommendedName>
        <fullName evidence="8">phosphopantothenoylcysteine decarboxylase</fullName>
        <ecNumber evidence="8">4.1.1.36</ecNumber>
    </recommendedName>
</protein>
<name>A0A444Z0R6_ARAHY</name>
<dbReference type="SUPFAM" id="SSF52507">
    <property type="entry name" value="Homo-oligomeric flavin-containing Cys decarboxylases, HFCD"/>
    <property type="match status" value="1"/>
</dbReference>
<gene>
    <name evidence="10" type="ORF">Ahy_B05g075246</name>
</gene>
<dbReference type="GO" id="GO:0071513">
    <property type="term" value="C:phosphopantothenoylcysteine decarboxylase complex"/>
    <property type="evidence" value="ECO:0007669"/>
    <property type="project" value="TreeGrafter"/>
</dbReference>
<evidence type="ECO:0000256" key="4">
    <source>
        <dbReference type="ARBA" id="ARBA00022793"/>
    </source>
</evidence>
<dbReference type="GO" id="GO:0004633">
    <property type="term" value="F:phosphopantothenoylcysteine decarboxylase activity"/>
    <property type="evidence" value="ECO:0007669"/>
    <property type="project" value="UniProtKB-EC"/>
</dbReference>
<dbReference type="PANTHER" id="PTHR14359:SF6">
    <property type="entry name" value="PHOSPHOPANTOTHENOYLCYSTEINE DECARBOXYLASE"/>
    <property type="match status" value="1"/>
</dbReference>
<keyword evidence="3" id="KW-0288">FMN</keyword>
<dbReference type="Pfam" id="PF02441">
    <property type="entry name" value="Flavoprotein"/>
    <property type="match status" value="1"/>
</dbReference>
<dbReference type="AlphaFoldDB" id="A0A444Z0R6"/>
<evidence type="ECO:0000256" key="5">
    <source>
        <dbReference type="ARBA" id="ARBA00022993"/>
    </source>
</evidence>
<dbReference type="STRING" id="3818.A0A444Z0R6"/>
<evidence type="ECO:0000256" key="6">
    <source>
        <dbReference type="ARBA" id="ARBA00038350"/>
    </source>
</evidence>